<dbReference type="Pfam" id="PF00072">
    <property type="entry name" value="Response_reg"/>
    <property type="match status" value="1"/>
</dbReference>
<dbReference type="SMART" id="SM00086">
    <property type="entry name" value="PAC"/>
    <property type="match status" value="2"/>
</dbReference>
<feature type="domain" description="PAS" evidence="20">
    <location>
        <begin position="397"/>
        <end position="473"/>
    </location>
</feature>
<dbReference type="PROSITE" id="PS50110">
    <property type="entry name" value="RESPONSE_REGULATORY"/>
    <property type="match status" value="1"/>
</dbReference>
<dbReference type="InterPro" id="IPR003594">
    <property type="entry name" value="HATPase_dom"/>
</dbReference>
<feature type="transmembrane region" description="Helical" evidence="17">
    <location>
        <begin position="26"/>
        <end position="48"/>
    </location>
</feature>
<dbReference type="Gene3D" id="3.40.50.2300">
    <property type="match status" value="1"/>
</dbReference>
<dbReference type="CDD" id="cd00130">
    <property type="entry name" value="PAS"/>
    <property type="match status" value="2"/>
</dbReference>
<sequence>MSALDTFFVFEPIAADRLIDPSYSPWLVLLSLAIATFASWMALQTVGLARRSTKGSVRAVMLATGSFALGGGVWAMHFVGMLAADLCVTVHYDFAVTLLSALPSMLASAVALNLLVRSEINRAQLLYGGLLVGAGIGAMHYSGMEAMDMVPVLRYDPWLFLLSIAVAVVLATLSLWLKFRLRSLSRRVGDRWVVIASAVVMGMAISGMHYMGMVAARFIGVQEASATVSGNANFLAIIIAMGTILLTVKVLAANALLRHREMLAEVGDRELRLRAIMETAVDAVVTIDAAGLIHEFNASAERIFGWRAEEVIGRNVNLLMPEPFRAGHDGYLASYLRTGEAKIIGKGREVVGLRKDGSTLPMRLAIGHARLPGQDLFVGFISDITQRKQMEQALRASEQQYRSLITNMPGISYRCRFDHDWSMVFISDAVETLTGYPAADFVGAARQRSFNELIHPEDREKVRQEVDAALRRGRDFVIEYRLVHQDGSVRWMWEHGSAESTIDGSGSVWLDGVILDISARREMEEALRHAKVAAEHAAAAKSAFLANMSHEIRTPMNAIIGFTEVLLSGELAPEQRRQLDIVRDSSRSLLRLLNDILDTAKLERGVVELEMLDFDLPELLAQLVASLGVQARGKGLELELVLDPALATHYRGDSLRIRQVLTNLIGNALKFTERGHVIVRAAACPGSVRFAVEDSGIGIAPERLARIFEPFTQADASMSRRFGGTGLGTSISKQLVELMGGRIEVESIQGRGSVFSFTLPLQPGSDLRPEVVEEVTLPPSRILAVDDVQQNLELLATLLQRAGHEVVTTADGAEAVTMACTQHFDLILMDLHMPGTDGLEATRRIREDERRMGRPRTPVIALTASVLEEDRRAASSAGMDGFAAKPIDLDQLYAEAARLMGLATTVRRTLVPAARQESALDVERALRLWGDIASYRTALQRFVADNAMLPAQLQQHLDLQQAEAAGQLAHRARGVAANLGADAVARLLGDVERALRLKENAPFGTWLAELERLLRQLGREVVELEEDRPAAAPAGEAPDVAGLMPLLKRLRDELKRGALDDGLVRRIREGIGGHAWASDYAVVEYDMSDFDFDRAAEGLERMLQQMGEAAGSRAS</sequence>
<dbReference type="SUPFAM" id="SSF55785">
    <property type="entry name" value="PYP-like sensor domain (PAS domain)"/>
    <property type="match status" value="2"/>
</dbReference>
<dbReference type="Pfam" id="PF00512">
    <property type="entry name" value="HisKA"/>
    <property type="match status" value="1"/>
</dbReference>
<dbReference type="InterPro" id="IPR013767">
    <property type="entry name" value="PAS_fold"/>
</dbReference>
<dbReference type="PROSITE" id="PS50112">
    <property type="entry name" value="PAS"/>
    <property type="match status" value="2"/>
</dbReference>
<feature type="domain" description="HPt" evidence="22">
    <location>
        <begin position="931"/>
        <end position="1031"/>
    </location>
</feature>
<dbReference type="InterPro" id="IPR036097">
    <property type="entry name" value="HisK_dim/P_sf"/>
</dbReference>
<dbReference type="NCBIfam" id="TIGR00229">
    <property type="entry name" value="sensory_box"/>
    <property type="match status" value="2"/>
</dbReference>
<organism evidence="24 25">
    <name type="scientific">Azoarcus indigens</name>
    <dbReference type="NCBI Taxonomy" id="29545"/>
    <lineage>
        <taxon>Bacteria</taxon>
        <taxon>Pseudomonadati</taxon>
        <taxon>Pseudomonadota</taxon>
        <taxon>Betaproteobacteria</taxon>
        <taxon>Rhodocyclales</taxon>
        <taxon>Zoogloeaceae</taxon>
        <taxon>Azoarcus</taxon>
    </lineage>
</organism>
<dbReference type="EMBL" id="SNVV01000005">
    <property type="protein sequence ID" value="TDN53398.1"/>
    <property type="molecule type" value="Genomic_DNA"/>
</dbReference>
<dbReference type="InterPro" id="IPR013655">
    <property type="entry name" value="PAS_fold_3"/>
</dbReference>
<dbReference type="PROSITE" id="PS50894">
    <property type="entry name" value="HPT"/>
    <property type="match status" value="1"/>
</dbReference>
<keyword evidence="3 16" id="KW-0597">Phosphoprotein</keyword>
<feature type="transmembrane region" description="Helical" evidence="17">
    <location>
        <begin position="158"/>
        <end position="179"/>
    </location>
</feature>
<evidence type="ECO:0000259" key="23">
    <source>
        <dbReference type="PROSITE" id="PS50924"/>
    </source>
</evidence>
<dbReference type="SMART" id="SM00091">
    <property type="entry name" value="PAS"/>
    <property type="match status" value="2"/>
</dbReference>
<dbReference type="GO" id="GO:0006355">
    <property type="term" value="P:regulation of DNA-templated transcription"/>
    <property type="evidence" value="ECO:0007669"/>
    <property type="project" value="InterPro"/>
</dbReference>
<evidence type="ECO:0000259" key="20">
    <source>
        <dbReference type="PROSITE" id="PS50112"/>
    </source>
</evidence>
<feature type="domain" description="PAS" evidence="20">
    <location>
        <begin position="269"/>
        <end position="322"/>
    </location>
</feature>
<evidence type="ECO:0000256" key="13">
    <source>
        <dbReference type="ARBA" id="ARBA00070152"/>
    </source>
</evidence>
<evidence type="ECO:0000256" key="11">
    <source>
        <dbReference type="ARBA" id="ARBA00064003"/>
    </source>
</evidence>
<dbReference type="InterPro" id="IPR005467">
    <property type="entry name" value="His_kinase_dom"/>
</dbReference>
<keyword evidence="8" id="KW-0902">Two-component regulatory system</keyword>
<evidence type="ECO:0000256" key="5">
    <source>
        <dbReference type="ARBA" id="ARBA00022741"/>
    </source>
</evidence>
<feature type="domain" description="PAC" evidence="21">
    <location>
        <begin position="346"/>
        <end position="396"/>
    </location>
</feature>
<evidence type="ECO:0000256" key="2">
    <source>
        <dbReference type="ARBA" id="ARBA00012438"/>
    </source>
</evidence>
<dbReference type="CDD" id="cd16922">
    <property type="entry name" value="HATPase_EvgS-ArcB-TorS-like"/>
    <property type="match status" value="1"/>
</dbReference>
<comment type="function">
    <text evidence="10">Putative oxygen sensor; modulates the activity of FixJ, a transcriptional activator of nitrogen fixation fixK gene. FixL probably acts as a kinase that phosphorylates FixJ.</text>
</comment>
<gene>
    <name evidence="24" type="ORF">C7389_10571</name>
</gene>
<evidence type="ECO:0000256" key="9">
    <source>
        <dbReference type="ARBA" id="ARBA00058004"/>
    </source>
</evidence>
<dbReference type="PROSITE" id="PS50924">
    <property type="entry name" value="MHYT"/>
    <property type="match status" value="1"/>
</dbReference>
<keyword evidence="5" id="KW-0547">Nucleotide-binding</keyword>
<evidence type="ECO:0000256" key="16">
    <source>
        <dbReference type="PROSITE-ProRule" id="PRU00169"/>
    </source>
</evidence>
<dbReference type="RefSeq" id="WP_133589972.1">
    <property type="nucleotide sequence ID" value="NZ_SNVV01000005.1"/>
</dbReference>
<evidence type="ECO:0000259" key="22">
    <source>
        <dbReference type="PROSITE" id="PS50894"/>
    </source>
</evidence>
<evidence type="ECO:0000256" key="15">
    <source>
        <dbReference type="PROSITE-ProRule" id="PRU00110"/>
    </source>
</evidence>
<feature type="transmembrane region" description="Helical" evidence="17">
    <location>
        <begin position="232"/>
        <end position="252"/>
    </location>
</feature>
<dbReference type="Gene3D" id="1.10.287.130">
    <property type="match status" value="1"/>
</dbReference>
<evidence type="ECO:0000256" key="12">
    <source>
        <dbReference type="ARBA" id="ARBA00068150"/>
    </source>
</evidence>
<name>A0A4R6E8P2_9RHOO</name>
<evidence type="ECO:0000256" key="6">
    <source>
        <dbReference type="ARBA" id="ARBA00022777"/>
    </source>
</evidence>
<comment type="caution">
    <text evidence="24">The sequence shown here is derived from an EMBL/GenBank/DDBJ whole genome shotgun (WGS) entry which is preliminary data.</text>
</comment>
<dbReference type="Pfam" id="PF03707">
    <property type="entry name" value="MHYT"/>
    <property type="match status" value="2"/>
</dbReference>
<dbReference type="GO" id="GO:0005524">
    <property type="term" value="F:ATP binding"/>
    <property type="evidence" value="ECO:0007669"/>
    <property type="project" value="UniProtKB-KW"/>
</dbReference>
<proteinExistence type="predicted"/>
<evidence type="ECO:0000256" key="10">
    <source>
        <dbReference type="ARBA" id="ARBA00059827"/>
    </source>
</evidence>
<dbReference type="InterPro" id="IPR005330">
    <property type="entry name" value="MHYT_dom"/>
</dbReference>
<feature type="transmembrane region" description="Helical" evidence="17">
    <location>
        <begin position="191"/>
        <end position="212"/>
    </location>
</feature>
<evidence type="ECO:0000256" key="3">
    <source>
        <dbReference type="ARBA" id="ARBA00022553"/>
    </source>
</evidence>
<dbReference type="InterPro" id="IPR001610">
    <property type="entry name" value="PAC"/>
</dbReference>
<feature type="transmembrane region" description="Helical" evidence="17">
    <location>
        <begin position="125"/>
        <end position="143"/>
    </location>
</feature>
<dbReference type="SMART" id="SM00448">
    <property type="entry name" value="REC"/>
    <property type="match status" value="1"/>
</dbReference>
<dbReference type="CDD" id="cd17546">
    <property type="entry name" value="REC_hyHK_CKI1_RcsC-like"/>
    <property type="match status" value="1"/>
</dbReference>
<keyword evidence="17" id="KW-1133">Transmembrane helix</keyword>
<dbReference type="InterPro" id="IPR001789">
    <property type="entry name" value="Sig_transdc_resp-reg_receiver"/>
</dbReference>
<dbReference type="InterPro" id="IPR011006">
    <property type="entry name" value="CheY-like_superfamily"/>
</dbReference>
<dbReference type="Pfam" id="PF01627">
    <property type="entry name" value="Hpt"/>
    <property type="match status" value="1"/>
</dbReference>
<dbReference type="AlphaFoldDB" id="A0A4R6E8P2"/>
<feature type="domain" description="PAC" evidence="21">
    <location>
        <begin position="476"/>
        <end position="529"/>
    </location>
</feature>
<dbReference type="SUPFAM" id="SSF47226">
    <property type="entry name" value="Histidine-containing phosphotransfer domain, HPT domain"/>
    <property type="match status" value="1"/>
</dbReference>
<feature type="transmembrane region" description="Helical" evidence="17">
    <location>
        <begin position="60"/>
        <end position="82"/>
    </location>
</feature>
<dbReference type="InterPro" id="IPR000014">
    <property type="entry name" value="PAS"/>
</dbReference>
<evidence type="ECO:0000256" key="1">
    <source>
        <dbReference type="ARBA" id="ARBA00000085"/>
    </source>
</evidence>
<dbReference type="SUPFAM" id="SSF47384">
    <property type="entry name" value="Homodimeric domain of signal transducing histidine kinase"/>
    <property type="match status" value="1"/>
</dbReference>
<evidence type="ECO:0000259" key="21">
    <source>
        <dbReference type="PROSITE" id="PS50113"/>
    </source>
</evidence>
<dbReference type="InterPro" id="IPR004358">
    <property type="entry name" value="Sig_transdc_His_kin-like_C"/>
</dbReference>
<dbReference type="SUPFAM" id="SSF55874">
    <property type="entry name" value="ATPase domain of HSP90 chaperone/DNA topoisomerase II/histidine kinase"/>
    <property type="match status" value="1"/>
</dbReference>
<dbReference type="GO" id="GO:0000155">
    <property type="term" value="F:phosphorelay sensor kinase activity"/>
    <property type="evidence" value="ECO:0007669"/>
    <property type="project" value="InterPro"/>
</dbReference>
<feature type="domain" description="Response regulatory" evidence="19">
    <location>
        <begin position="781"/>
        <end position="900"/>
    </location>
</feature>
<dbReference type="Gene3D" id="3.30.565.10">
    <property type="entry name" value="Histidine kinase-like ATPase, C-terminal domain"/>
    <property type="match status" value="1"/>
</dbReference>
<feature type="domain" description="Histidine kinase" evidence="18">
    <location>
        <begin position="547"/>
        <end position="763"/>
    </location>
</feature>
<dbReference type="InterPro" id="IPR000700">
    <property type="entry name" value="PAS-assoc_C"/>
</dbReference>
<dbReference type="FunFam" id="3.30.450.20:FF:000060">
    <property type="entry name" value="Sensor protein FixL"/>
    <property type="match status" value="1"/>
</dbReference>
<dbReference type="CDD" id="cd00082">
    <property type="entry name" value="HisKA"/>
    <property type="match status" value="1"/>
</dbReference>
<dbReference type="Pfam" id="PF00989">
    <property type="entry name" value="PAS"/>
    <property type="match status" value="1"/>
</dbReference>
<dbReference type="InterPro" id="IPR003661">
    <property type="entry name" value="HisK_dim/P_dom"/>
</dbReference>
<dbReference type="PANTHER" id="PTHR45339">
    <property type="entry name" value="HYBRID SIGNAL TRANSDUCTION HISTIDINE KINASE J"/>
    <property type="match status" value="1"/>
</dbReference>
<reference evidence="24 25" key="1">
    <citation type="submission" date="2019-03" db="EMBL/GenBank/DDBJ databases">
        <title>Genomic Encyclopedia of Type Strains, Phase IV (KMG-IV): sequencing the most valuable type-strain genomes for metagenomic binning, comparative biology and taxonomic classification.</title>
        <authorList>
            <person name="Goeker M."/>
        </authorList>
    </citation>
    <scope>NUCLEOTIDE SEQUENCE [LARGE SCALE GENOMIC DNA]</scope>
    <source>
        <strain evidence="24 25">DSM 12121</strain>
    </source>
</reference>
<protein>
    <recommendedName>
        <fullName evidence="14">Sensor protein FixL</fullName>
        <ecNumber evidence="2">2.7.13.3</ecNumber>
    </recommendedName>
    <alternativeName>
        <fullName evidence="12">Sensory/regulatory protein RpfC</fullName>
    </alternativeName>
    <alternativeName>
        <fullName evidence="13">Virulence sensor protein BvgS</fullName>
    </alternativeName>
</protein>
<dbReference type="PANTHER" id="PTHR45339:SF5">
    <property type="entry name" value="HISTIDINE KINASE"/>
    <property type="match status" value="1"/>
</dbReference>
<dbReference type="FunFam" id="3.30.565.10:FF:000010">
    <property type="entry name" value="Sensor histidine kinase RcsC"/>
    <property type="match status" value="1"/>
</dbReference>
<dbReference type="SMART" id="SM00388">
    <property type="entry name" value="HisKA"/>
    <property type="match status" value="1"/>
</dbReference>
<evidence type="ECO:0000259" key="19">
    <source>
        <dbReference type="PROSITE" id="PS50110"/>
    </source>
</evidence>
<dbReference type="EC" id="2.7.13.3" evidence="2"/>
<keyword evidence="7" id="KW-0067">ATP-binding</keyword>
<dbReference type="Pfam" id="PF02518">
    <property type="entry name" value="HATPase_c"/>
    <property type="match status" value="1"/>
</dbReference>
<dbReference type="OrthoDB" id="8552871at2"/>
<dbReference type="InterPro" id="IPR036890">
    <property type="entry name" value="HATPase_C_sf"/>
</dbReference>
<feature type="modified residue" description="Phosphohistidine" evidence="15">
    <location>
        <position position="970"/>
    </location>
</feature>
<evidence type="ECO:0000256" key="7">
    <source>
        <dbReference type="ARBA" id="ARBA00022840"/>
    </source>
</evidence>
<evidence type="ECO:0000256" key="8">
    <source>
        <dbReference type="ARBA" id="ARBA00023012"/>
    </source>
</evidence>
<keyword evidence="25" id="KW-1185">Reference proteome</keyword>
<evidence type="ECO:0000256" key="4">
    <source>
        <dbReference type="ARBA" id="ARBA00022679"/>
    </source>
</evidence>
<dbReference type="Proteomes" id="UP000295129">
    <property type="component" value="Unassembled WGS sequence"/>
</dbReference>
<dbReference type="FunFam" id="1.10.287.130:FF:000002">
    <property type="entry name" value="Two-component osmosensing histidine kinase"/>
    <property type="match status" value="1"/>
</dbReference>
<evidence type="ECO:0000313" key="25">
    <source>
        <dbReference type="Proteomes" id="UP000295129"/>
    </source>
</evidence>
<comment type="subunit">
    <text evidence="11">At low DSF concentrations, interacts with RpfF.</text>
</comment>
<keyword evidence="6 24" id="KW-0418">Kinase</keyword>
<feature type="modified residue" description="4-aspartylphosphate" evidence="16">
    <location>
        <position position="830"/>
    </location>
</feature>
<dbReference type="SMART" id="SM00387">
    <property type="entry name" value="HATPase_c"/>
    <property type="match status" value="1"/>
</dbReference>
<comment type="function">
    <text evidence="9">Member of the two-component regulatory system BvgS/BvgA. Phosphorylates BvgA via a four-step phosphorelay in response to environmental signals.</text>
</comment>
<evidence type="ECO:0000313" key="24">
    <source>
        <dbReference type="EMBL" id="TDN53398.1"/>
    </source>
</evidence>
<evidence type="ECO:0000259" key="18">
    <source>
        <dbReference type="PROSITE" id="PS50109"/>
    </source>
</evidence>
<keyword evidence="17" id="KW-0472">Membrane</keyword>
<dbReference type="Gene3D" id="3.30.450.20">
    <property type="entry name" value="PAS domain"/>
    <property type="match status" value="2"/>
</dbReference>
<dbReference type="InterPro" id="IPR036641">
    <property type="entry name" value="HPT_dom_sf"/>
</dbReference>
<dbReference type="Pfam" id="PF08447">
    <property type="entry name" value="PAS_3"/>
    <property type="match status" value="1"/>
</dbReference>
<dbReference type="PRINTS" id="PR00344">
    <property type="entry name" value="BCTRLSENSOR"/>
</dbReference>
<dbReference type="Gene3D" id="1.20.120.160">
    <property type="entry name" value="HPT domain"/>
    <property type="match status" value="1"/>
</dbReference>
<comment type="catalytic activity">
    <reaction evidence="1">
        <text>ATP + protein L-histidine = ADP + protein N-phospho-L-histidine.</text>
        <dbReference type="EC" id="2.7.13.3"/>
    </reaction>
</comment>
<feature type="domain" description="MHYT" evidence="23">
    <location>
        <begin position="23"/>
        <end position="219"/>
    </location>
</feature>
<accession>A0A4R6E8P2</accession>
<dbReference type="SUPFAM" id="SSF52172">
    <property type="entry name" value="CheY-like"/>
    <property type="match status" value="1"/>
</dbReference>
<evidence type="ECO:0000256" key="14">
    <source>
        <dbReference type="ARBA" id="ARBA00070616"/>
    </source>
</evidence>
<dbReference type="PROSITE" id="PS50113">
    <property type="entry name" value="PAC"/>
    <property type="match status" value="2"/>
</dbReference>
<evidence type="ECO:0000256" key="17">
    <source>
        <dbReference type="PROSITE-ProRule" id="PRU00244"/>
    </source>
</evidence>
<feature type="transmembrane region" description="Helical" evidence="17">
    <location>
        <begin position="94"/>
        <end position="116"/>
    </location>
</feature>
<keyword evidence="17" id="KW-0812">Transmembrane</keyword>
<dbReference type="InterPro" id="IPR008207">
    <property type="entry name" value="Sig_transdc_His_kin_Hpt_dom"/>
</dbReference>
<dbReference type="InterPro" id="IPR035965">
    <property type="entry name" value="PAS-like_dom_sf"/>
</dbReference>
<dbReference type="PROSITE" id="PS50109">
    <property type="entry name" value="HIS_KIN"/>
    <property type="match status" value="1"/>
</dbReference>
<dbReference type="GO" id="GO:0005886">
    <property type="term" value="C:plasma membrane"/>
    <property type="evidence" value="ECO:0007669"/>
    <property type="project" value="UniProtKB-SubCell"/>
</dbReference>
<keyword evidence="4" id="KW-0808">Transferase</keyword>